<dbReference type="PIRSF" id="PIRSF001604">
    <property type="entry name" value="LigA"/>
    <property type="match status" value="1"/>
</dbReference>
<evidence type="ECO:0000259" key="11">
    <source>
        <dbReference type="PROSITE" id="PS50172"/>
    </source>
</evidence>
<dbReference type="SMART" id="SM00292">
    <property type="entry name" value="BRCT"/>
    <property type="match status" value="1"/>
</dbReference>
<feature type="region of interest" description="Disordered" evidence="10">
    <location>
        <begin position="243"/>
        <end position="299"/>
    </location>
</feature>
<feature type="domain" description="BRCT" evidence="11">
    <location>
        <begin position="717"/>
        <end position="794"/>
    </location>
</feature>
<keyword evidence="9" id="KW-0464">Manganese</keyword>
<feature type="binding site" evidence="9">
    <location>
        <position position="533"/>
    </location>
    <ligand>
        <name>Zn(2+)</name>
        <dbReference type="ChEBI" id="CHEBI:29105"/>
    </ligand>
</feature>
<dbReference type="InterPro" id="IPR013839">
    <property type="entry name" value="DNAligase_adenylation"/>
</dbReference>
<evidence type="ECO:0000256" key="8">
    <source>
        <dbReference type="ARBA" id="ARBA00034005"/>
    </source>
</evidence>
<feature type="binding site" evidence="9">
    <location>
        <begin position="95"/>
        <end position="96"/>
    </location>
    <ligand>
        <name>NAD(+)</name>
        <dbReference type="ChEBI" id="CHEBI:57540"/>
    </ligand>
</feature>
<evidence type="ECO:0000256" key="6">
    <source>
        <dbReference type="ARBA" id="ARBA00023027"/>
    </source>
</evidence>
<keyword evidence="1 9" id="KW-0436">Ligase</keyword>
<dbReference type="PROSITE" id="PS50172">
    <property type="entry name" value="BRCT"/>
    <property type="match status" value="1"/>
</dbReference>
<evidence type="ECO:0000313" key="13">
    <source>
        <dbReference type="Proteomes" id="UP000612282"/>
    </source>
</evidence>
<dbReference type="SUPFAM" id="SSF52113">
    <property type="entry name" value="BRCT domain"/>
    <property type="match status" value="1"/>
</dbReference>
<feature type="binding site" evidence="9">
    <location>
        <position position="416"/>
    </location>
    <ligand>
        <name>NAD(+)</name>
        <dbReference type="ChEBI" id="CHEBI:57540"/>
    </ligand>
</feature>
<dbReference type="Gene3D" id="1.10.287.610">
    <property type="entry name" value="Helix hairpin bin"/>
    <property type="match status" value="1"/>
</dbReference>
<proteinExistence type="inferred from homology"/>
<feature type="compositionally biased region" description="Low complexity" evidence="10">
    <location>
        <begin position="1"/>
        <end position="13"/>
    </location>
</feature>
<feature type="region of interest" description="Disordered" evidence="10">
    <location>
        <begin position="1"/>
        <end position="23"/>
    </location>
</feature>
<dbReference type="Gene3D" id="2.40.50.140">
    <property type="entry name" value="Nucleic acid-binding proteins"/>
    <property type="match status" value="1"/>
</dbReference>
<dbReference type="Proteomes" id="UP000612282">
    <property type="component" value="Unassembled WGS sequence"/>
</dbReference>
<feature type="binding site" evidence="9">
    <location>
        <position position="549"/>
    </location>
    <ligand>
        <name>Zn(2+)</name>
        <dbReference type="ChEBI" id="CHEBI:29105"/>
    </ligand>
</feature>
<feature type="active site" description="N6-AMP-lysine intermediate" evidence="9">
    <location>
        <position position="122"/>
    </location>
</feature>
<dbReference type="InterPro" id="IPR036420">
    <property type="entry name" value="BRCT_dom_sf"/>
</dbReference>
<accession>A0ABQ3XFZ0</accession>
<keyword evidence="3 9" id="KW-0479">Metal-binding</keyword>
<feature type="binding site" evidence="9">
    <location>
        <position position="554"/>
    </location>
    <ligand>
        <name>Zn(2+)</name>
        <dbReference type="ChEBI" id="CHEBI:29105"/>
    </ligand>
</feature>
<sequence>MSAAGSSAAAVPGSGSGFGDRTEFEEAVETARLAARAYYDTGDAMMTDADYDALADRIAAAITEHPEWDDQGVTTAVAAGASAGGDVRHPTAMLSLDKIKTTEEVEAFVATLTGDGCLVEVKLDGLAIRAEYLDGTLTLAALRGDGATGEDVTAQVRRGVAGLPAQLATPWSGEVRGEVYMTVADFEAASANRVEAGGKAFVNSRGAVAGAIRSIDRAYEAPMTFATYEITEAALDDSPAARNDSLAARNDSPADLDDSSADLDRVTGDLGSVTSDVDRVTGNLDGETGDVGRASGDLGDAADDVDRVTGDISLGHVGTSLDHGDLSHSHGDVSLGHGGVSRVSGEPGRVTSHLGRMTSHLGRMARAEELGFPAACRLVPEAAGECTTAAEVIAAIELIGARRATLDFPIDGAVIKADAESTRRRLGLASRTPYWAVAFKYPPDTASTVLRDIEVRVGRTGRISLRAIIDPVHVSGTTVTKATLHNPQWVAEQGLAIGQTVAVWRAGDVIPRVTAPIGDQPHGLTPWVAPEVCPQCGDPWDKSSLLWRCHTASCAAANALAYWCSREALDVDGAGDSFCDAIIEAGLARTVADLYDLTADTIAELPVGRTTAGGTVMLGRSNADRIIAGLQASKQQPFNRVVTGLGIRMTGRSVGRWLAARFKSMPALRAATVEEIAEIDKMGTIKAQHVVDGLLAMGDVIDRLNAAGLTMEVLDDGGAKPLAGQTYVVSGSVPGYTRTTVSERIEALGGSASSSVSAKTTALVTAETTTAKAKKAAQLGIPVIAPEEFARMLA</sequence>
<evidence type="ECO:0000256" key="10">
    <source>
        <dbReference type="SAM" id="MobiDB-lite"/>
    </source>
</evidence>
<comment type="caution">
    <text evidence="12">The sequence shown here is derived from an EMBL/GenBank/DDBJ whole genome shotgun (WGS) entry which is preliminary data.</text>
</comment>
<keyword evidence="4 9" id="KW-0227">DNA damage</keyword>
<dbReference type="InterPro" id="IPR010994">
    <property type="entry name" value="RuvA_2-like"/>
</dbReference>
<dbReference type="HAMAP" id="MF_01588">
    <property type="entry name" value="DNA_ligase_A"/>
    <property type="match status" value="1"/>
</dbReference>
<evidence type="ECO:0000256" key="7">
    <source>
        <dbReference type="ARBA" id="ARBA00023204"/>
    </source>
</evidence>
<keyword evidence="7 9" id="KW-0234">DNA repair</keyword>
<dbReference type="SUPFAM" id="SSF56091">
    <property type="entry name" value="DNA ligase/mRNA capping enzyme, catalytic domain"/>
    <property type="match status" value="2"/>
</dbReference>
<feature type="binding site" evidence="9">
    <location>
        <position position="143"/>
    </location>
    <ligand>
        <name>NAD(+)</name>
        <dbReference type="ChEBI" id="CHEBI:57540"/>
    </ligand>
</feature>
<feature type="binding site" evidence="9">
    <location>
        <begin position="48"/>
        <end position="52"/>
    </location>
    <ligand>
        <name>NAD(+)</name>
        <dbReference type="ChEBI" id="CHEBI:57540"/>
    </ligand>
</feature>
<dbReference type="EMBL" id="BOMG01000073">
    <property type="protein sequence ID" value="GID57411.1"/>
    <property type="molecule type" value="Genomic_DNA"/>
</dbReference>
<dbReference type="Gene3D" id="3.30.1490.70">
    <property type="match status" value="2"/>
</dbReference>
<dbReference type="InterPro" id="IPR012340">
    <property type="entry name" value="NA-bd_OB-fold"/>
</dbReference>
<comment type="catalytic activity">
    <reaction evidence="8 9">
        <text>NAD(+) + (deoxyribonucleotide)n-3'-hydroxyl + 5'-phospho-(deoxyribonucleotide)m = (deoxyribonucleotide)n+m + AMP + beta-nicotinamide D-nucleotide.</text>
        <dbReference type="EC" id="6.5.1.2"/>
    </reaction>
</comment>
<keyword evidence="5 9" id="KW-0862">Zinc</keyword>
<dbReference type="Gene3D" id="1.10.150.20">
    <property type="entry name" value="5' to 3' exonuclease, C-terminal subdomain"/>
    <property type="match status" value="2"/>
</dbReference>
<reference evidence="12 13" key="1">
    <citation type="submission" date="2021-01" db="EMBL/GenBank/DDBJ databases">
        <title>Whole genome shotgun sequence of Actinoplanes couchii NBRC 106145.</title>
        <authorList>
            <person name="Komaki H."/>
            <person name="Tamura T."/>
        </authorList>
    </citation>
    <scope>NUCLEOTIDE SEQUENCE [LARGE SCALE GENOMIC DNA]</scope>
    <source>
        <strain evidence="12 13">NBRC 106145</strain>
    </source>
</reference>
<evidence type="ECO:0000256" key="4">
    <source>
        <dbReference type="ARBA" id="ARBA00022763"/>
    </source>
</evidence>
<keyword evidence="9" id="KW-0460">Magnesium</keyword>
<dbReference type="Pfam" id="PF03120">
    <property type="entry name" value="OB_DNA_ligase"/>
    <property type="match status" value="1"/>
</dbReference>
<gene>
    <name evidence="9" type="primary">ligA</name>
    <name evidence="12" type="ORF">Aco03nite_058150</name>
</gene>
<evidence type="ECO:0000256" key="2">
    <source>
        <dbReference type="ARBA" id="ARBA00022705"/>
    </source>
</evidence>
<dbReference type="SUPFAM" id="SSF47781">
    <property type="entry name" value="RuvA domain 2-like"/>
    <property type="match status" value="1"/>
</dbReference>
<dbReference type="InterPro" id="IPR013840">
    <property type="entry name" value="DNAligase_N"/>
</dbReference>
<dbReference type="Pfam" id="PF00533">
    <property type="entry name" value="BRCT"/>
    <property type="match status" value="1"/>
</dbReference>
<keyword evidence="13" id="KW-1185">Reference proteome</keyword>
<feature type="binding site" evidence="9">
    <location>
        <position position="120"/>
    </location>
    <ligand>
        <name>NAD(+)</name>
        <dbReference type="ChEBI" id="CHEBI:57540"/>
    </ligand>
</feature>
<evidence type="ECO:0000256" key="9">
    <source>
        <dbReference type="HAMAP-Rule" id="MF_01588"/>
    </source>
</evidence>
<feature type="binding site" evidence="9">
    <location>
        <position position="440"/>
    </location>
    <ligand>
        <name>NAD(+)</name>
        <dbReference type="ChEBI" id="CHEBI:57540"/>
    </ligand>
</feature>
<feature type="binding site" evidence="9">
    <location>
        <position position="178"/>
    </location>
    <ligand>
        <name>NAD(+)</name>
        <dbReference type="ChEBI" id="CHEBI:57540"/>
    </ligand>
</feature>
<dbReference type="InterPro" id="IPR001679">
    <property type="entry name" value="DNA_ligase"/>
</dbReference>
<dbReference type="InterPro" id="IPR041663">
    <property type="entry name" value="DisA/LigA_HHH"/>
</dbReference>
<feature type="binding site" evidence="9">
    <location>
        <position position="536"/>
    </location>
    <ligand>
        <name>Zn(2+)</name>
        <dbReference type="ChEBI" id="CHEBI:29105"/>
    </ligand>
</feature>
<name>A0ABQ3XFZ0_9ACTN</name>
<dbReference type="Gene3D" id="3.30.470.30">
    <property type="entry name" value="DNA ligase/mRNA capping enzyme"/>
    <property type="match status" value="1"/>
</dbReference>
<evidence type="ECO:0000256" key="3">
    <source>
        <dbReference type="ARBA" id="ARBA00022723"/>
    </source>
</evidence>
<evidence type="ECO:0000256" key="1">
    <source>
        <dbReference type="ARBA" id="ARBA00022598"/>
    </source>
</evidence>
<keyword evidence="6 9" id="KW-0520">NAD</keyword>
<dbReference type="SMART" id="SM00532">
    <property type="entry name" value="LIGANc"/>
    <property type="match status" value="1"/>
</dbReference>
<protein>
    <recommendedName>
        <fullName evidence="9">DNA ligase</fullName>
        <ecNumber evidence="9">6.5.1.2</ecNumber>
    </recommendedName>
    <alternativeName>
        <fullName evidence="9">Polydeoxyribonucleotide synthase [NAD(+)]</fullName>
    </alternativeName>
</protein>
<dbReference type="RefSeq" id="WP_239145519.1">
    <property type="nucleotide sequence ID" value="NZ_BAAAQE010000034.1"/>
</dbReference>
<dbReference type="Pfam" id="PF12826">
    <property type="entry name" value="HHH_2"/>
    <property type="match status" value="1"/>
</dbReference>
<organism evidence="12 13">
    <name type="scientific">Actinoplanes couchii</name>
    <dbReference type="NCBI Taxonomy" id="403638"/>
    <lineage>
        <taxon>Bacteria</taxon>
        <taxon>Bacillati</taxon>
        <taxon>Actinomycetota</taxon>
        <taxon>Actinomycetes</taxon>
        <taxon>Micromonosporales</taxon>
        <taxon>Micromonosporaceae</taxon>
        <taxon>Actinoplanes</taxon>
    </lineage>
</organism>
<comment type="similarity">
    <text evidence="9">Belongs to the NAD-dependent DNA ligase family. LigA subfamily.</text>
</comment>
<evidence type="ECO:0000256" key="5">
    <source>
        <dbReference type="ARBA" id="ARBA00022833"/>
    </source>
</evidence>
<comment type="cofactor">
    <cofactor evidence="9">
        <name>Mg(2+)</name>
        <dbReference type="ChEBI" id="CHEBI:18420"/>
    </cofactor>
    <cofactor evidence="9">
        <name>Mn(2+)</name>
        <dbReference type="ChEBI" id="CHEBI:29035"/>
    </cofactor>
</comment>
<keyword evidence="2 9" id="KW-0235">DNA replication</keyword>
<dbReference type="InterPro" id="IPR004150">
    <property type="entry name" value="NAD_DNA_ligase_OB"/>
</dbReference>
<dbReference type="Pfam" id="PF01653">
    <property type="entry name" value="DNA_ligase_aden"/>
    <property type="match status" value="2"/>
</dbReference>
<dbReference type="Gene3D" id="3.40.50.10190">
    <property type="entry name" value="BRCT domain"/>
    <property type="match status" value="1"/>
</dbReference>
<dbReference type="InterPro" id="IPR001357">
    <property type="entry name" value="BRCT_dom"/>
</dbReference>
<evidence type="ECO:0000313" key="12">
    <source>
        <dbReference type="EMBL" id="GID57411.1"/>
    </source>
</evidence>
<dbReference type="SUPFAM" id="SSF50249">
    <property type="entry name" value="Nucleic acid-binding proteins"/>
    <property type="match status" value="1"/>
</dbReference>
<dbReference type="EC" id="6.5.1.2" evidence="9"/>
<comment type="function">
    <text evidence="9">DNA ligase that catalyzes the formation of phosphodiester linkages between 5'-phosphoryl and 3'-hydroxyl groups in double-stranded DNA using NAD as a coenzyme and as the energy source for the reaction. It is essential for DNA replication and repair of damaged DNA.</text>
</comment>